<dbReference type="RefSeq" id="WP_281534909.1">
    <property type="nucleotide sequence ID" value="NZ_CP075584.1"/>
</dbReference>
<feature type="compositionally biased region" description="Low complexity" evidence="1">
    <location>
        <begin position="152"/>
        <end position="203"/>
    </location>
</feature>
<evidence type="ECO:0000313" key="4">
    <source>
        <dbReference type="Proteomes" id="UP001212421"/>
    </source>
</evidence>
<accession>A0ABY7NHD5</accession>
<protein>
    <submittedName>
        <fullName evidence="3">SRPBCC family protein</fullName>
    </submittedName>
</protein>
<organism evidence="3 4">
    <name type="scientific">Cryobacterium breve</name>
    <dbReference type="NCBI Taxonomy" id="1259258"/>
    <lineage>
        <taxon>Bacteria</taxon>
        <taxon>Bacillati</taxon>
        <taxon>Actinomycetota</taxon>
        <taxon>Actinomycetes</taxon>
        <taxon>Micrococcales</taxon>
        <taxon>Microbacteriaceae</taxon>
        <taxon>Cryobacterium</taxon>
    </lineage>
</organism>
<evidence type="ECO:0000256" key="1">
    <source>
        <dbReference type="SAM" id="MobiDB-lite"/>
    </source>
</evidence>
<dbReference type="PANTHER" id="PTHR38588">
    <property type="entry name" value="BLL0334 PROTEIN"/>
    <property type="match status" value="1"/>
</dbReference>
<keyword evidence="2" id="KW-1133">Transmembrane helix</keyword>
<dbReference type="Gene3D" id="3.30.530.20">
    <property type="match status" value="1"/>
</dbReference>
<reference evidence="3 4" key="1">
    <citation type="submission" date="2021-05" db="EMBL/GenBank/DDBJ databases">
        <authorList>
            <person name="Kumar R."/>
            <person name="Kumar A."/>
            <person name="Mukhia S."/>
        </authorList>
    </citation>
    <scope>NUCLEOTIDE SEQUENCE [LARGE SCALE GENOMIC DNA]</scope>
    <source>
        <strain evidence="3 4">ERMR7:08</strain>
    </source>
</reference>
<sequence>MQLDSTFSVTAPIDEVWATLMDFERVAGCVPGAQILNRLSDDAYQVGMKVKLGPVAMQYKGMMNVIERDADAHRAVFEGRAQEARGQGTAQGTATLVLTEADGTTHGTVNADVDLSGKVAVMGKSIIGSVTDQMMALFAENLQAMLTEAGAPADTAPADSAPAESAPAGAEPAPTAPIDVVRAADAAAPAPRSPSAPVAAPIRPTTPPVSRKPAAAAESSLDALTLAKSLIMDRLSNPAVLAGLLVVTGFVGYRLGKHRGGRSAGDARQSRRQ</sequence>
<dbReference type="Proteomes" id="UP001212421">
    <property type="component" value="Chromosome"/>
</dbReference>
<feature type="region of interest" description="Disordered" evidence="1">
    <location>
        <begin position="152"/>
        <end position="214"/>
    </location>
</feature>
<keyword evidence="4" id="KW-1185">Reference proteome</keyword>
<feature type="transmembrane region" description="Helical" evidence="2">
    <location>
        <begin position="235"/>
        <end position="253"/>
    </location>
</feature>
<dbReference type="InterPro" id="IPR010419">
    <property type="entry name" value="CO_DH_gsu"/>
</dbReference>
<dbReference type="PANTHER" id="PTHR38588:SF1">
    <property type="entry name" value="BLL0334 PROTEIN"/>
    <property type="match status" value="1"/>
</dbReference>
<evidence type="ECO:0000313" key="3">
    <source>
        <dbReference type="EMBL" id="WBM80271.1"/>
    </source>
</evidence>
<dbReference type="SUPFAM" id="SSF55961">
    <property type="entry name" value="Bet v1-like"/>
    <property type="match status" value="1"/>
</dbReference>
<keyword evidence="2" id="KW-0812">Transmembrane</keyword>
<keyword evidence="2" id="KW-0472">Membrane</keyword>
<dbReference type="Pfam" id="PF06240">
    <property type="entry name" value="COXG"/>
    <property type="match status" value="1"/>
</dbReference>
<dbReference type="InterPro" id="IPR023393">
    <property type="entry name" value="START-like_dom_sf"/>
</dbReference>
<gene>
    <name evidence="3" type="ORF">KIV56_01530</name>
</gene>
<name>A0ABY7NHD5_9MICO</name>
<dbReference type="EMBL" id="CP075584">
    <property type="protein sequence ID" value="WBM80271.1"/>
    <property type="molecule type" value="Genomic_DNA"/>
</dbReference>
<dbReference type="CDD" id="cd07823">
    <property type="entry name" value="SRPBCC_5"/>
    <property type="match status" value="1"/>
</dbReference>
<evidence type="ECO:0000256" key="2">
    <source>
        <dbReference type="SAM" id="Phobius"/>
    </source>
</evidence>
<proteinExistence type="predicted"/>